<evidence type="ECO:0000313" key="1">
    <source>
        <dbReference type="EMBL" id="GBP29119.1"/>
    </source>
</evidence>
<dbReference type="AlphaFoldDB" id="A0A4C1US21"/>
<evidence type="ECO:0000313" key="2">
    <source>
        <dbReference type="Proteomes" id="UP000299102"/>
    </source>
</evidence>
<reference evidence="1 2" key="1">
    <citation type="journal article" date="2019" name="Commun. Biol.">
        <title>The bagworm genome reveals a unique fibroin gene that provides high tensile strength.</title>
        <authorList>
            <person name="Kono N."/>
            <person name="Nakamura H."/>
            <person name="Ohtoshi R."/>
            <person name="Tomita M."/>
            <person name="Numata K."/>
            <person name="Arakawa K."/>
        </authorList>
    </citation>
    <scope>NUCLEOTIDE SEQUENCE [LARGE SCALE GENOMIC DNA]</scope>
</reference>
<comment type="caution">
    <text evidence="1">The sequence shown here is derived from an EMBL/GenBank/DDBJ whole genome shotgun (WGS) entry which is preliminary data.</text>
</comment>
<proteinExistence type="predicted"/>
<organism evidence="1 2">
    <name type="scientific">Eumeta variegata</name>
    <name type="common">Bagworm moth</name>
    <name type="synonym">Eumeta japonica</name>
    <dbReference type="NCBI Taxonomy" id="151549"/>
    <lineage>
        <taxon>Eukaryota</taxon>
        <taxon>Metazoa</taxon>
        <taxon>Ecdysozoa</taxon>
        <taxon>Arthropoda</taxon>
        <taxon>Hexapoda</taxon>
        <taxon>Insecta</taxon>
        <taxon>Pterygota</taxon>
        <taxon>Neoptera</taxon>
        <taxon>Endopterygota</taxon>
        <taxon>Lepidoptera</taxon>
        <taxon>Glossata</taxon>
        <taxon>Ditrysia</taxon>
        <taxon>Tineoidea</taxon>
        <taxon>Psychidae</taxon>
        <taxon>Oiketicinae</taxon>
        <taxon>Eumeta</taxon>
    </lineage>
</organism>
<sequence length="250" mass="28067">MKLHFPIRCCNETAPIVNSRRPRPRARLVYSSPSPQRSSAASVTGGRCEHACISVNIARDNPQHAAADADTARVFYLRLSRRAGDVEMFQLRLAGAALRVYTSTKFLTNSQNMSRKTYQKCLHYHTKKAASALFETTAELVFVTRAHAAPAKTFHLYAKLRELLTIGLVDCSFYGQILFLHTLNPNCDRTTGDAVTRPPSNDASYCSRRDPPRTCEWMRHFFFILVLVHLQVEILATPAVAGVDDFFISC</sequence>
<name>A0A4C1US21_EUMVA</name>
<dbReference type="Proteomes" id="UP000299102">
    <property type="component" value="Unassembled WGS sequence"/>
</dbReference>
<keyword evidence="2" id="KW-1185">Reference proteome</keyword>
<protein>
    <submittedName>
        <fullName evidence="1">Uncharacterized protein</fullName>
    </submittedName>
</protein>
<dbReference type="EMBL" id="BGZK01000216">
    <property type="protein sequence ID" value="GBP29119.1"/>
    <property type="molecule type" value="Genomic_DNA"/>
</dbReference>
<accession>A0A4C1US21</accession>
<gene>
    <name evidence="1" type="ORF">EVAR_17655_1</name>
</gene>